<proteinExistence type="predicted"/>
<dbReference type="InterPro" id="IPR002918">
    <property type="entry name" value="Lipase_EstA/Esterase_EstB"/>
</dbReference>
<accession>A0AAN5CK26</accession>
<dbReference type="GO" id="GO:0016298">
    <property type="term" value="F:lipase activity"/>
    <property type="evidence" value="ECO:0007669"/>
    <property type="project" value="TreeGrafter"/>
</dbReference>
<dbReference type="PANTHER" id="PTHR32015:SF5">
    <property type="entry name" value="LIPASE RELATED"/>
    <property type="match status" value="1"/>
</dbReference>
<dbReference type="GO" id="GO:0016042">
    <property type="term" value="P:lipid catabolic process"/>
    <property type="evidence" value="ECO:0007669"/>
    <property type="project" value="InterPro"/>
</dbReference>
<evidence type="ECO:0000313" key="2">
    <source>
        <dbReference type="Proteomes" id="UP001328107"/>
    </source>
</evidence>
<dbReference type="EMBL" id="BTRK01000004">
    <property type="protein sequence ID" value="GMR45806.1"/>
    <property type="molecule type" value="Genomic_DNA"/>
</dbReference>
<feature type="non-terminal residue" evidence="1">
    <location>
        <position position="1"/>
    </location>
</feature>
<keyword evidence="2" id="KW-1185">Reference proteome</keyword>
<reference evidence="2" key="1">
    <citation type="submission" date="2022-10" db="EMBL/GenBank/DDBJ databases">
        <title>Genome assembly of Pristionchus species.</title>
        <authorList>
            <person name="Yoshida K."/>
            <person name="Sommer R.J."/>
        </authorList>
    </citation>
    <scope>NUCLEOTIDE SEQUENCE [LARGE SCALE GENOMIC DNA]</scope>
    <source>
        <strain evidence="2">RS5460</strain>
    </source>
</reference>
<comment type="caution">
    <text evidence="1">The sequence shown here is derived from an EMBL/GenBank/DDBJ whole genome shotgun (WGS) entry which is preliminary data.</text>
</comment>
<protein>
    <submittedName>
        <fullName evidence="1">Uncharacterized protein</fullName>
    </submittedName>
</protein>
<name>A0AAN5CK26_9BILA</name>
<dbReference type="AlphaFoldDB" id="A0AAN5CK26"/>
<evidence type="ECO:0000313" key="1">
    <source>
        <dbReference type="EMBL" id="GMR45806.1"/>
    </source>
</evidence>
<dbReference type="Proteomes" id="UP001328107">
    <property type="component" value="Unassembled WGS sequence"/>
</dbReference>
<dbReference type="Pfam" id="PF01674">
    <property type="entry name" value="Lipase_2"/>
    <property type="match status" value="1"/>
</dbReference>
<feature type="non-terminal residue" evidence="1">
    <location>
        <position position="77"/>
    </location>
</feature>
<organism evidence="1 2">
    <name type="scientific">Pristionchus mayeri</name>
    <dbReference type="NCBI Taxonomy" id="1317129"/>
    <lineage>
        <taxon>Eukaryota</taxon>
        <taxon>Metazoa</taxon>
        <taxon>Ecdysozoa</taxon>
        <taxon>Nematoda</taxon>
        <taxon>Chromadorea</taxon>
        <taxon>Rhabditida</taxon>
        <taxon>Rhabditina</taxon>
        <taxon>Diplogasteromorpha</taxon>
        <taxon>Diplogasteroidea</taxon>
        <taxon>Neodiplogasteridae</taxon>
        <taxon>Pristionchus</taxon>
    </lineage>
</organism>
<sequence>FSGACPFKSRFIDDINYSSRYEGSRIYTIGSEKDEVVGHTICTEVTTRIKGQDGEKMYKDKKHDDVSLITAHFDVYM</sequence>
<dbReference type="PANTHER" id="PTHR32015">
    <property type="entry name" value="FASTING INDUCED LIPASE"/>
    <property type="match status" value="1"/>
</dbReference>
<gene>
    <name evidence="1" type="ORF">PMAYCL1PPCAC_16001</name>
</gene>